<keyword evidence="1" id="KW-0732">Signal</keyword>
<evidence type="ECO:0008006" key="4">
    <source>
        <dbReference type="Google" id="ProtNLM"/>
    </source>
</evidence>
<feature type="chain" id="PRO_5042017763" description="HEAT repeat domain-containing protein" evidence="1">
    <location>
        <begin position="19"/>
        <end position="326"/>
    </location>
</feature>
<dbReference type="RefSeq" id="WP_066032688.1">
    <property type="nucleotide sequence ID" value="NZ_CP016907.1"/>
</dbReference>
<dbReference type="EMBL" id="CP016907">
    <property type="protein sequence ID" value="AOC93940.1"/>
    <property type="molecule type" value="Genomic_DNA"/>
</dbReference>
<evidence type="ECO:0000313" key="3">
    <source>
        <dbReference type="Proteomes" id="UP000093276"/>
    </source>
</evidence>
<feature type="signal peptide" evidence="1">
    <location>
        <begin position="1"/>
        <end position="18"/>
    </location>
</feature>
<dbReference type="Proteomes" id="UP000093276">
    <property type="component" value="Chromosome"/>
</dbReference>
<reference evidence="2 3" key="1">
    <citation type="submission" date="2016-08" db="EMBL/GenBank/DDBJ databases">
        <title>Complete genome sequence of Flavobacterium johnsoniae strain GSE09, a volatile-producing biocontrol agent isolated from cucumber (Cucumis sativus).</title>
        <authorList>
            <person name="Jeong J.-J."/>
            <person name="Oh J.Y."/>
            <person name="Jim Y.J."/>
            <person name="Sang M.K."/>
            <person name="Kim K.D."/>
        </authorList>
    </citation>
    <scope>NUCLEOTIDE SEQUENCE [LARGE SCALE GENOMIC DNA]</scope>
    <source>
        <strain evidence="2 3">GSE09</strain>
    </source>
</reference>
<accession>A0AAC9GGZ9</accession>
<dbReference type="GeneID" id="32306688"/>
<evidence type="ECO:0000313" key="2">
    <source>
        <dbReference type="EMBL" id="AOC93940.1"/>
    </source>
</evidence>
<gene>
    <name evidence="2" type="ORF">BB050_00798</name>
</gene>
<proteinExistence type="predicted"/>
<sequence length="326" mass="37853">MKKILIIIFSIFTLSVFAQEKTVSDFKNDFEKIVKSDLTEEKLNKLFQEYPLILTPHSDNTRLFESLKGTDFNNYSMLNFKNENLYKSNIDNLLNSQNSYNRILAYLLVASTNDKSKENDLLVKIKTEKEKGNLIWSGMALLSLKTNHTDELFDFLVKNENFGDAHMFPMYIQLDKDSIKQTAYRKLNLDNDKAKVLAIQSLSKTSNDLQTEKIVKNAVATWDINLKGYAIYTVKELQMGNLLELLKPLIENDKTKRISLEALANSPTQKDREYLISLVDKTKMDEDILEALFNSKNIDNLKLWLSIIENNTKPENYYFLHLNNLY</sequence>
<name>A0AAC9GGZ9_9FLAO</name>
<protein>
    <recommendedName>
        <fullName evidence="4">HEAT repeat domain-containing protein</fullName>
    </recommendedName>
</protein>
<dbReference type="KEGG" id="fjg:BB050_00798"/>
<organism evidence="2 3">
    <name type="scientific">Flavobacterium anhuiense</name>
    <dbReference type="NCBI Taxonomy" id="459526"/>
    <lineage>
        <taxon>Bacteria</taxon>
        <taxon>Pseudomonadati</taxon>
        <taxon>Bacteroidota</taxon>
        <taxon>Flavobacteriia</taxon>
        <taxon>Flavobacteriales</taxon>
        <taxon>Flavobacteriaceae</taxon>
        <taxon>Flavobacterium</taxon>
    </lineage>
</organism>
<evidence type="ECO:0000256" key="1">
    <source>
        <dbReference type="SAM" id="SignalP"/>
    </source>
</evidence>
<dbReference type="AlphaFoldDB" id="A0AAC9GGZ9"/>